<proteinExistence type="predicted"/>
<dbReference type="EMBL" id="JH165750">
    <property type="protein sequence ID" value="EHA97709.1"/>
    <property type="molecule type" value="Genomic_DNA"/>
</dbReference>
<feature type="non-terminal residue" evidence="2">
    <location>
        <position position="65"/>
    </location>
</feature>
<organism evidence="2 3">
    <name type="scientific">Heterocephalus glaber</name>
    <name type="common">Naked mole rat</name>
    <dbReference type="NCBI Taxonomy" id="10181"/>
    <lineage>
        <taxon>Eukaryota</taxon>
        <taxon>Metazoa</taxon>
        <taxon>Chordata</taxon>
        <taxon>Craniata</taxon>
        <taxon>Vertebrata</taxon>
        <taxon>Euteleostomi</taxon>
        <taxon>Mammalia</taxon>
        <taxon>Eutheria</taxon>
        <taxon>Euarchontoglires</taxon>
        <taxon>Glires</taxon>
        <taxon>Rodentia</taxon>
        <taxon>Hystricomorpha</taxon>
        <taxon>Bathyergidae</taxon>
        <taxon>Heterocephalus</taxon>
    </lineage>
</organism>
<feature type="transmembrane region" description="Helical" evidence="1">
    <location>
        <begin position="30"/>
        <end position="48"/>
    </location>
</feature>
<dbReference type="AlphaFoldDB" id="G5AKZ9"/>
<evidence type="ECO:0000313" key="2">
    <source>
        <dbReference type="EMBL" id="EHA97709.1"/>
    </source>
</evidence>
<feature type="non-terminal residue" evidence="2">
    <location>
        <position position="1"/>
    </location>
</feature>
<evidence type="ECO:0000313" key="3">
    <source>
        <dbReference type="Proteomes" id="UP000006813"/>
    </source>
</evidence>
<gene>
    <name evidence="2" type="ORF">GW7_08858</name>
</gene>
<name>G5AKZ9_HETGA</name>
<protein>
    <submittedName>
        <fullName evidence="2">Retrovirus-related Pol polyprotein LINE-1</fullName>
    </submittedName>
</protein>
<keyword evidence="1" id="KW-0472">Membrane</keyword>
<keyword evidence="1" id="KW-0812">Transmembrane</keyword>
<dbReference type="Proteomes" id="UP000006813">
    <property type="component" value="Unassembled WGS sequence"/>
</dbReference>
<accession>G5AKZ9</accession>
<keyword evidence="1" id="KW-1133">Transmembrane helix</keyword>
<dbReference type="InParanoid" id="G5AKZ9"/>
<sequence length="65" mass="7598">HCWWENRMVQPLWKTVWQLLTKLNTLHDPAITLLGLFLYQMNFSFVFSRSMKCTAGISIGIALNL</sequence>
<reference evidence="2 3" key="1">
    <citation type="journal article" date="2011" name="Nature">
        <title>Genome sequencing reveals insights into physiology and longevity of the naked mole rat.</title>
        <authorList>
            <person name="Kim E.B."/>
            <person name="Fang X."/>
            <person name="Fushan A.A."/>
            <person name="Huang Z."/>
            <person name="Lobanov A.V."/>
            <person name="Han L."/>
            <person name="Marino S.M."/>
            <person name="Sun X."/>
            <person name="Turanov A.A."/>
            <person name="Yang P."/>
            <person name="Yim S.H."/>
            <person name="Zhao X."/>
            <person name="Kasaikina M.V."/>
            <person name="Stoletzki N."/>
            <person name="Peng C."/>
            <person name="Polak P."/>
            <person name="Xiong Z."/>
            <person name="Kiezun A."/>
            <person name="Zhu Y."/>
            <person name="Chen Y."/>
            <person name="Kryukov G.V."/>
            <person name="Zhang Q."/>
            <person name="Peshkin L."/>
            <person name="Yang L."/>
            <person name="Bronson R.T."/>
            <person name="Buffenstein R."/>
            <person name="Wang B."/>
            <person name="Han C."/>
            <person name="Li Q."/>
            <person name="Chen L."/>
            <person name="Zhao W."/>
            <person name="Sunyaev S.R."/>
            <person name="Park T.J."/>
            <person name="Zhang G."/>
            <person name="Wang J."/>
            <person name="Gladyshev V.N."/>
        </authorList>
    </citation>
    <scope>NUCLEOTIDE SEQUENCE [LARGE SCALE GENOMIC DNA]</scope>
</reference>
<evidence type="ECO:0000256" key="1">
    <source>
        <dbReference type="SAM" id="Phobius"/>
    </source>
</evidence>